<protein>
    <submittedName>
        <fullName evidence="6">Cell envelope-associated transcriptional attenuator LytR-CpsA-Psr</fullName>
    </submittedName>
</protein>
<keyword evidence="7" id="KW-1185">Reference proteome</keyword>
<evidence type="ECO:0000256" key="4">
    <source>
        <dbReference type="ARBA" id="ARBA00022989"/>
    </source>
</evidence>
<keyword evidence="3" id="KW-0735">Signal-anchor</keyword>
<evidence type="ECO:0000256" key="2">
    <source>
        <dbReference type="ARBA" id="ARBA00022692"/>
    </source>
</evidence>
<evidence type="ECO:0000313" key="6">
    <source>
        <dbReference type="EMBL" id="GAE95158.1"/>
    </source>
</evidence>
<reference evidence="6 7" key="1">
    <citation type="journal article" date="2014" name="Genome Announc.">
        <title>Draft Genome Sequence of the Boron-Tolerant and Moderately Halotolerant Bacterium Gracilibacillus boraciitolerans JCM 21714T.</title>
        <authorList>
            <person name="Ahmed I."/>
            <person name="Oshima K."/>
            <person name="Suda W."/>
            <person name="Kitamura K."/>
            <person name="Iida T."/>
            <person name="Ohmori Y."/>
            <person name="Fujiwara T."/>
            <person name="Hattori M."/>
            <person name="Ohkuma M."/>
        </authorList>
    </citation>
    <scope>NUCLEOTIDE SEQUENCE [LARGE SCALE GENOMIC DNA]</scope>
    <source>
        <strain evidence="6 7">JCM 21714</strain>
    </source>
</reference>
<proteinExistence type="inferred from homology"/>
<name>W4VQJ5_9BACI</name>
<dbReference type="eggNOG" id="COG1316">
    <property type="taxonomic scope" value="Bacteria"/>
</dbReference>
<dbReference type="PANTHER" id="PTHR33392:SF3">
    <property type="entry name" value="POLYISOPRENYL-TEICHOIC ACID--PEPTIDOGLYCAN TEICHOIC ACID TRANSFERASE TAGT"/>
    <property type="match status" value="1"/>
</dbReference>
<dbReference type="Proteomes" id="UP000019102">
    <property type="component" value="Unassembled WGS sequence"/>
</dbReference>
<dbReference type="RefSeq" id="WP_369403638.1">
    <property type="nucleotide sequence ID" value="NZ_BAVS01000041.1"/>
</dbReference>
<dbReference type="Pfam" id="PF03816">
    <property type="entry name" value="LytR_cpsA_psr"/>
    <property type="match status" value="1"/>
</dbReference>
<evidence type="ECO:0000313" key="7">
    <source>
        <dbReference type="Proteomes" id="UP000019102"/>
    </source>
</evidence>
<dbReference type="STRING" id="1298598.JCM21714_4370"/>
<evidence type="ECO:0000256" key="3">
    <source>
        <dbReference type="ARBA" id="ARBA00022968"/>
    </source>
</evidence>
<dbReference type="InterPro" id="IPR050922">
    <property type="entry name" value="LytR/CpsA/Psr_CW_biosynth"/>
</dbReference>
<dbReference type="EMBL" id="BAVS01000041">
    <property type="protein sequence ID" value="GAE95158.1"/>
    <property type="molecule type" value="Genomic_DNA"/>
</dbReference>
<dbReference type="NCBIfam" id="TIGR00350">
    <property type="entry name" value="lytR_cpsA_psr"/>
    <property type="match status" value="1"/>
</dbReference>
<keyword evidence="4" id="KW-1133">Transmembrane helix</keyword>
<feature type="domain" description="Cell envelope-related transcriptional attenuator" evidence="5">
    <location>
        <begin position="9"/>
        <end position="157"/>
    </location>
</feature>
<comment type="caution">
    <text evidence="6">The sequence shown here is derived from an EMBL/GenBank/DDBJ whole genome shotgun (WGS) entry which is preliminary data.</text>
</comment>
<evidence type="ECO:0000259" key="5">
    <source>
        <dbReference type="Pfam" id="PF03816"/>
    </source>
</evidence>
<keyword evidence="4" id="KW-0472">Membrane</keyword>
<dbReference type="Gene3D" id="3.40.630.190">
    <property type="entry name" value="LCP protein"/>
    <property type="match status" value="1"/>
</dbReference>
<comment type="similarity">
    <text evidence="1">Belongs to the LytR/CpsA/Psr (LCP) family.</text>
</comment>
<dbReference type="GO" id="GO:0071555">
    <property type="term" value="P:cell wall organization"/>
    <property type="evidence" value="ECO:0007669"/>
    <property type="project" value="UniProtKB-KW"/>
</dbReference>
<dbReference type="AlphaFoldDB" id="W4VQJ5"/>
<keyword evidence="2" id="KW-0812">Transmembrane</keyword>
<evidence type="ECO:0000256" key="1">
    <source>
        <dbReference type="ARBA" id="ARBA00006068"/>
    </source>
</evidence>
<accession>W4VQJ5</accession>
<sequence>MDQNEGGSRSDALILATLNKDDSSVKMLSIPRDTYVYVPERDMNTKINHAHAYGGVKATIETVEEFLDIPVDYYVSMNFNAFIDVVETLNGINVNVEKEIQEQNSKDEPNAIHLQPGDQLLNGEEALAYARTRKIDNDIERGKRQQEIMKAIADKATSVKSVLKYDDLIEAVGDNMKTNMTFDEIKGLTSYLGNGKLNIETNILEGEDSYIDGVYYFQANEQSVANIQTELKNHLDLSNPAAQTTN</sequence>
<dbReference type="InterPro" id="IPR004474">
    <property type="entry name" value="LytR_CpsA_psr"/>
</dbReference>
<gene>
    <name evidence="6" type="ORF">JCM21714_4370</name>
</gene>
<dbReference type="PANTHER" id="PTHR33392">
    <property type="entry name" value="POLYISOPRENYL-TEICHOIC ACID--PEPTIDOGLYCAN TEICHOIC ACID TRANSFERASE TAGU"/>
    <property type="match status" value="1"/>
</dbReference>
<organism evidence="6 7">
    <name type="scientific">Gracilibacillus boraciitolerans JCM 21714</name>
    <dbReference type="NCBI Taxonomy" id="1298598"/>
    <lineage>
        <taxon>Bacteria</taxon>
        <taxon>Bacillati</taxon>
        <taxon>Bacillota</taxon>
        <taxon>Bacilli</taxon>
        <taxon>Bacillales</taxon>
        <taxon>Bacillaceae</taxon>
        <taxon>Gracilibacillus</taxon>
    </lineage>
</organism>